<accession>A0AAJ2VAM6</accession>
<keyword evidence="1" id="KW-0472">Membrane</keyword>
<keyword evidence="1" id="KW-0812">Transmembrane</keyword>
<organism evidence="4 5">
    <name type="scientific">Delftia acidovorans</name>
    <name type="common">Pseudomonas acidovorans</name>
    <name type="synonym">Comamonas acidovorans</name>
    <dbReference type="NCBI Taxonomy" id="80866"/>
    <lineage>
        <taxon>Bacteria</taxon>
        <taxon>Pseudomonadati</taxon>
        <taxon>Pseudomonadota</taxon>
        <taxon>Betaproteobacteria</taxon>
        <taxon>Burkholderiales</taxon>
        <taxon>Comamonadaceae</taxon>
        <taxon>Delftia</taxon>
    </lineage>
</organism>
<sequence length="229" mass="22908">MTFSLSRWLAGVGLAFLLSSNAAAQWSYPPGSSLVVPPGGAVDLSCSALDMQGTLDLGGALTVDSSATFASTAAITNSGGTLSVGGDLQINGSLNAGNNTIELRDGCDPGNTSQLSGTLVVQNLTIKSSTGRTFVLPVGANITVLGTLTVEGVPGQPVVLQAASGTAVINLGPGATVVRTNATVPSTVQIGAGPSVSAAAIPTLSEYGLMLLSLLMALALWRQRRAAQR</sequence>
<dbReference type="RefSeq" id="WP_043821787.1">
    <property type="nucleotide sequence ID" value="NZ_CAURVC010000010.1"/>
</dbReference>
<evidence type="ECO:0000313" key="5">
    <source>
        <dbReference type="Proteomes" id="UP001287445"/>
    </source>
</evidence>
<feature type="domain" description="IPTL-CTERM protein sorting" evidence="3">
    <location>
        <begin position="199"/>
        <end position="225"/>
    </location>
</feature>
<feature type="chain" id="PRO_5042619365" evidence="2">
    <location>
        <begin position="25"/>
        <end position="229"/>
    </location>
</feature>
<dbReference type="NCBIfam" id="TIGR04174">
    <property type="entry name" value="IPTL_CTERM"/>
    <property type="match status" value="1"/>
</dbReference>
<evidence type="ECO:0000256" key="1">
    <source>
        <dbReference type="SAM" id="Phobius"/>
    </source>
</evidence>
<dbReference type="AlphaFoldDB" id="A0AAJ2VAM6"/>
<proteinExistence type="predicted"/>
<evidence type="ECO:0000313" key="4">
    <source>
        <dbReference type="EMBL" id="MDX4956475.1"/>
    </source>
</evidence>
<dbReference type="Proteomes" id="UP001287445">
    <property type="component" value="Unassembled WGS sequence"/>
</dbReference>
<evidence type="ECO:0000256" key="2">
    <source>
        <dbReference type="SAM" id="SignalP"/>
    </source>
</evidence>
<dbReference type="Pfam" id="PF18203">
    <property type="entry name" value="IPTL-CTERM"/>
    <property type="match status" value="1"/>
</dbReference>
<protein>
    <submittedName>
        <fullName evidence="4">IPTL-CTERM sorting domain-containing protein</fullName>
    </submittedName>
</protein>
<dbReference type="InterPro" id="IPR026442">
    <property type="entry name" value="IPTL_CTERM"/>
</dbReference>
<name>A0AAJ2VAM6_DELAC</name>
<comment type="caution">
    <text evidence="4">The sequence shown here is derived from an EMBL/GenBank/DDBJ whole genome shotgun (WGS) entry which is preliminary data.</text>
</comment>
<dbReference type="EMBL" id="JAWWMZ010000011">
    <property type="protein sequence ID" value="MDX4956475.1"/>
    <property type="molecule type" value="Genomic_DNA"/>
</dbReference>
<feature type="transmembrane region" description="Helical" evidence="1">
    <location>
        <begin position="204"/>
        <end position="221"/>
    </location>
</feature>
<keyword evidence="2" id="KW-0732">Signal</keyword>
<feature type="signal peptide" evidence="2">
    <location>
        <begin position="1"/>
        <end position="24"/>
    </location>
</feature>
<evidence type="ECO:0000259" key="3">
    <source>
        <dbReference type="Pfam" id="PF18203"/>
    </source>
</evidence>
<gene>
    <name evidence="4" type="ORF">SGN30_23935</name>
</gene>
<keyword evidence="1" id="KW-1133">Transmembrane helix</keyword>
<reference evidence="4" key="1">
    <citation type="submission" date="2023-11" db="EMBL/GenBank/DDBJ databases">
        <title>Identification and selenium tolerance of Delftia acidovorans R3-25.</title>
        <authorList>
            <person name="Zhang S."/>
            <person name="Liu Y."/>
            <person name="Guo Y."/>
        </authorList>
    </citation>
    <scope>NUCLEOTIDE SEQUENCE</scope>
    <source>
        <strain evidence="4">R3-25</strain>
    </source>
</reference>